<dbReference type="GO" id="GO:0098046">
    <property type="term" value="C:type V protein secretion system complex"/>
    <property type="evidence" value="ECO:0007669"/>
    <property type="project" value="TreeGrafter"/>
</dbReference>
<comment type="caution">
    <text evidence="3">The sequence shown here is derived from an EMBL/GenBank/DDBJ whole genome shotgun (WGS) entry which is preliminary data.</text>
</comment>
<reference evidence="3 4" key="1">
    <citation type="submission" date="2019-01" db="EMBL/GenBank/DDBJ databases">
        <authorList>
            <person name="Chen W.-M."/>
        </authorList>
    </citation>
    <scope>NUCLEOTIDE SEQUENCE [LARGE SCALE GENOMIC DNA]</scope>
    <source>
        <strain evidence="3 4">TLA-22</strain>
    </source>
</reference>
<proteinExistence type="predicted"/>
<evidence type="ECO:0000313" key="3">
    <source>
        <dbReference type="EMBL" id="RVT43609.1"/>
    </source>
</evidence>
<evidence type="ECO:0000256" key="1">
    <source>
        <dbReference type="SAM" id="MobiDB-lite"/>
    </source>
</evidence>
<evidence type="ECO:0000259" key="2">
    <source>
        <dbReference type="Pfam" id="PF03865"/>
    </source>
</evidence>
<dbReference type="InterPro" id="IPR051544">
    <property type="entry name" value="TPS_OM_transporter"/>
</dbReference>
<dbReference type="Proteomes" id="UP000282977">
    <property type="component" value="Unassembled WGS sequence"/>
</dbReference>
<dbReference type="PANTHER" id="PTHR34597">
    <property type="entry name" value="SLR1661 PROTEIN"/>
    <property type="match status" value="1"/>
</dbReference>
<evidence type="ECO:0000313" key="4">
    <source>
        <dbReference type="Proteomes" id="UP000282977"/>
    </source>
</evidence>
<dbReference type="Gene3D" id="2.40.160.50">
    <property type="entry name" value="membrane protein fhac: a member of the omp85/tpsb transporter family"/>
    <property type="match status" value="1"/>
</dbReference>
<dbReference type="OrthoDB" id="7486497at2"/>
<feature type="domain" description="Haemolysin activator HlyB C-terminal" evidence="2">
    <location>
        <begin position="364"/>
        <end position="547"/>
    </location>
</feature>
<dbReference type="PANTHER" id="PTHR34597:SF6">
    <property type="entry name" value="BLR6126 PROTEIN"/>
    <property type="match status" value="1"/>
</dbReference>
<sequence length="591" mass="63084">MASVLLPASALAQTVPPPGPVPTGAPTREEIERGALPSGETPAPSRLTVEGGVERSPCPLADPRYASVTVNFADVRFDNLKAVDPASLRDSWADLAGRDVPIASLCEIRDRAATALRARGFLAAVQMPAQRIEKGGTVVLDVLMARLVSIEVRGDAGNGERMIAAHLEALIGQPAFNSMMAERHLLLARDMPGYDVRLALRPARTRVPGEVIGEVRVTRRAVQLDVNVQNLGSPSVGRFGALARLQINDLTGLADSTVLSLFSTAQTSEQTVLQFGHSMGLGSDGLRLSGDFTYAWTKPDIVDRTIKSETLIASIALSYPIVRRQSRNLVGAIGLDIVDQDVDFRGTNATTPLSRDRLRVVYARLDAEAIDTASLTSTTGYSAAEPKWRIGGSIEARHGIAGLGASDPCGPAGIACRAPRVPLGRPEGDPSAFVLRANGYAEVRPVPNIAFSLSPRAQYAPHALLSYEEMSVGNYTVGRGYDPGAAIGDSGVGVAAEVRVGSIMPRSTKDLTLQPYAFFDAAWIWNRDSGFDGIDPQKLYSAGGGLRGAFGNRARYDLSVAVPLKKTIFETTRSDVRVLLSVTAQLIPWRR</sequence>
<feature type="region of interest" description="Disordered" evidence="1">
    <location>
        <begin position="1"/>
        <end position="55"/>
    </location>
</feature>
<dbReference type="EMBL" id="RZUL01000001">
    <property type="protein sequence ID" value="RVT43609.1"/>
    <property type="molecule type" value="Genomic_DNA"/>
</dbReference>
<dbReference type="AlphaFoldDB" id="A0A437JCG2"/>
<keyword evidence="4" id="KW-1185">Reference proteome</keyword>
<name>A0A437JCG2_9SPHN</name>
<dbReference type="GO" id="GO:0008320">
    <property type="term" value="F:protein transmembrane transporter activity"/>
    <property type="evidence" value="ECO:0007669"/>
    <property type="project" value="TreeGrafter"/>
</dbReference>
<dbReference type="GO" id="GO:0046819">
    <property type="term" value="P:protein secretion by the type V secretion system"/>
    <property type="evidence" value="ECO:0007669"/>
    <property type="project" value="TreeGrafter"/>
</dbReference>
<accession>A0A437JCG2</accession>
<dbReference type="Pfam" id="PF03865">
    <property type="entry name" value="ShlB"/>
    <property type="match status" value="1"/>
</dbReference>
<organism evidence="3 4">
    <name type="scientific">Sphingobium algorifonticola</name>
    <dbReference type="NCBI Taxonomy" id="2008318"/>
    <lineage>
        <taxon>Bacteria</taxon>
        <taxon>Pseudomonadati</taxon>
        <taxon>Pseudomonadota</taxon>
        <taxon>Alphaproteobacteria</taxon>
        <taxon>Sphingomonadales</taxon>
        <taxon>Sphingomonadaceae</taxon>
        <taxon>Sphingobium</taxon>
    </lineage>
</organism>
<protein>
    <submittedName>
        <fullName evidence="3">ShlB/FhaC/HecB family hemolysin secretion/activation protein</fullName>
    </submittedName>
</protein>
<gene>
    <name evidence="3" type="ORF">ENE74_03070</name>
</gene>
<dbReference type="RefSeq" id="WP_127689149.1">
    <property type="nucleotide sequence ID" value="NZ_RZUL01000001.1"/>
</dbReference>
<dbReference type="InterPro" id="IPR005565">
    <property type="entry name" value="Hemolysn_activator_HlyB_C"/>
</dbReference>